<dbReference type="NCBIfam" id="TIGR01021">
    <property type="entry name" value="rpsE_bact"/>
    <property type="match status" value="1"/>
</dbReference>
<dbReference type="EMBL" id="ATBP01002293">
    <property type="protein sequence ID" value="ETR66024.1"/>
    <property type="molecule type" value="Genomic_DNA"/>
</dbReference>
<keyword evidence="3" id="KW-0699">rRNA-binding</keyword>
<evidence type="ECO:0000259" key="11">
    <source>
        <dbReference type="PROSITE" id="PS50881"/>
    </source>
</evidence>
<dbReference type="PANTHER" id="PTHR48277">
    <property type="entry name" value="MITOCHONDRIAL RIBOSOMAL PROTEIN S5"/>
    <property type="match status" value="1"/>
</dbReference>
<keyword evidence="6 9" id="KW-0687">Ribonucleoprotein</keyword>
<dbReference type="InterPro" id="IPR013810">
    <property type="entry name" value="Ribosomal_uS5_N"/>
</dbReference>
<dbReference type="FunFam" id="3.30.230.10:FF:000002">
    <property type="entry name" value="30S ribosomal protein S5"/>
    <property type="match status" value="1"/>
</dbReference>
<sequence>MDKKYQKKGDSQQDGTVEKVLQIRRVNKVVKGGKRLAFRATVAVGDKNGQVGFGIGKAGEVPAAIKKAIEDAKKNLCSVHITADTIPHAILGRFGASKIYMKPAPKGTGVIAGGAARIIFELAGIKNIVAKSQGAGTAINSARATLNGLQNLRIASDVVKLRG</sequence>
<dbReference type="PROSITE" id="PS00585">
    <property type="entry name" value="RIBOSOMAL_S5"/>
    <property type="match status" value="1"/>
</dbReference>
<evidence type="ECO:0000256" key="2">
    <source>
        <dbReference type="ARBA" id="ARBA00008945"/>
    </source>
</evidence>
<dbReference type="Pfam" id="PF03719">
    <property type="entry name" value="Ribosomal_S5_C"/>
    <property type="match status" value="1"/>
</dbReference>
<dbReference type="Gene3D" id="3.30.230.10">
    <property type="match status" value="1"/>
</dbReference>
<name>A0A1V1NTX1_9BACT</name>
<dbReference type="GO" id="GO:0003735">
    <property type="term" value="F:structural constituent of ribosome"/>
    <property type="evidence" value="ECO:0007669"/>
    <property type="project" value="UniProtKB-UniRule"/>
</dbReference>
<evidence type="ECO:0000256" key="6">
    <source>
        <dbReference type="ARBA" id="ARBA00023274"/>
    </source>
</evidence>
<dbReference type="GO" id="GO:0019843">
    <property type="term" value="F:rRNA binding"/>
    <property type="evidence" value="ECO:0007669"/>
    <property type="project" value="UniProtKB-KW"/>
</dbReference>
<dbReference type="InterPro" id="IPR000851">
    <property type="entry name" value="Ribosomal_uS5"/>
</dbReference>
<evidence type="ECO:0000256" key="8">
    <source>
        <dbReference type="ARBA" id="ARBA00035519"/>
    </source>
</evidence>
<dbReference type="InterPro" id="IPR020568">
    <property type="entry name" value="Ribosomal_Su5_D2-typ_SF"/>
</dbReference>
<dbReference type="InterPro" id="IPR005712">
    <property type="entry name" value="Ribosomal_uS5_bac-type"/>
</dbReference>
<dbReference type="SUPFAM" id="SSF54211">
    <property type="entry name" value="Ribosomal protein S5 domain 2-like"/>
    <property type="match status" value="1"/>
</dbReference>
<feature type="non-terminal residue" evidence="12">
    <location>
        <position position="163"/>
    </location>
</feature>
<dbReference type="AlphaFoldDB" id="A0A1V1NTX1"/>
<comment type="similarity">
    <text evidence="2 10">Belongs to the universal ribosomal protein uS5 family.</text>
</comment>
<evidence type="ECO:0000256" key="3">
    <source>
        <dbReference type="ARBA" id="ARBA00022730"/>
    </source>
</evidence>
<dbReference type="GO" id="GO:0006412">
    <property type="term" value="P:translation"/>
    <property type="evidence" value="ECO:0007669"/>
    <property type="project" value="InterPro"/>
</dbReference>
<keyword evidence="5 9" id="KW-0689">Ribosomal protein</keyword>
<evidence type="ECO:0000256" key="10">
    <source>
        <dbReference type="RuleBase" id="RU003823"/>
    </source>
</evidence>
<proteinExistence type="inferred from homology"/>
<dbReference type="GO" id="GO:0042254">
    <property type="term" value="P:ribosome biogenesis"/>
    <property type="evidence" value="ECO:0007669"/>
    <property type="project" value="UniProtKB-ARBA"/>
</dbReference>
<dbReference type="InterPro" id="IPR005324">
    <property type="entry name" value="Ribosomal_uS5_C"/>
</dbReference>
<accession>A0A1V1NTX1</accession>
<dbReference type="Proteomes" id="UP000189670">
    <property type="component" value="Unassembled WGS sequence"/>
</dbReference>
<dbReference type="InterPro" id="IPR014721">
    <property type="entry name" value="Ribsml_uS5_D2-typ_fold_subgr"/>
</dbReference>
<feature type="domain" description="S5 DRBM" evidence="11">
    <location>
        <begin position="16"/>
        <end position="79"/>
    </location>
</feature>
<keyword evidence="4" id="KW-0694">RNA-binding</keyword>
<evidence type="ECO:0000256" key="4">
    <source>
        <dbReference type="ARBA" id="ARBA00022884"/>
    </source>
</evidence>
<comment type="function">
    <text evidence="1">Located at the back of the 30S subunit body where it stabilizes the conformation of the head with respect to the body.</text>
</comment>
<dbReference type="GO" id="GO:0015935">
    <property type="term" value="C:small ribosomal subunit"/>
    <property type="evidence" value="ECO:0007669"/>
    <property type="project" value="InterPro"/>
</dbReference>
<evidence type="ECO:0000256" key="9">
    <source>
        <dbReference type="PROSITE-ProRule" id="PRU00268"/>
    </source>
</evidence>
<evidence type="ECO:0000313" key="12">
    <source>
        <dbReference type="EMBL" id="ETR66024.1"/>
    </source>
</evidence>
<reference evidence="13" key="1">
    <citation type="submission" date="2012-11" db="EMBL/GenBank/DDBJ databases">
        <authorList>
            <person name="Lucero-Rivera Y.E."/>
            <person name="Tovar-Ramirez D."/>
        </authorList>
    </citation>
    <scope>NUCLEOTIDE SEQUENCE [LARGE SCALE GENOMIC DNA]</scope>
    <source>
        <strain evidence="13">Araruama</strain>
    </source>
</reference>
<dbReference type="Pfam" id="PF00333">
    <property type="entry name" value="Ribosomal_S5"/>
    <property type="match status" value="1"/>
</dbReference>
<dbReference type="GO" id="GO:0005737">
    <property type="term" value="C:cytoplasm"/>
    <property type="evidence" value="ECO:0007669"/>
    <property type="project" value="UniProtKB-ARBA"/>
</dbReference>
<evidence type="ECO:0000256" key="7">
    <source>
        <dbReference type="ARBA" id="ARBA00035255"/>
    </source>
</evidence>
<dbReference type="SUPFAM" id="SSF54768">
    <property type="entry name" value="dsRNA-binding domain-like"/>
    <property type="match status" value="1"/>
</dbReference>
<organism evidence="12 13">
    <name type="scientific">Candidatus Magnetoglobus multicellularis str. Araruama</name>
    <dbReference type="NCBI Taxonomy" id="890399"/>
    <lineage>
        <taxon>Bacteria</taxon>
        <taxon>Pseudomonadati</taxon>
        <taxon>Thermodesulfobacteriota</taxon>
        <taxon>Desulfobacteria</taxon>
        <taxon>Desulfobacterales</taxon>
        <taxon>Desulfobacteraceae</taxon>
        <taxon>Candidatus Magnetoglobus</taxon>
    </lineage>
</organism>
<evidence type="ECO:0000256" key="1">
    <source>
        <dbReference type="ARBA" id="ARBA00003093"/>
    </source>
</evidence>
<comment type="caution">
    <text evidence="12">The sequence shown here is derived from an EMBL/GenBank/DDBJ whole genome shotgun (WGS) entry which is preliminary data.</text>
</comment>
<dbReference type="FunFam" id="3.30.160.20:FF:000001">
    <property type="entry name" value="30S ribosomal protein S5"/>
    <property type="match status" value="1"/>
</dbReference>
<dbReference type="PROSITE" id="PS50881">
    <property type="entry name" value="S5_DSRBD"/>
    <property type="match status" value="1"/>
</dbReference>
<dbReference type="PANTHER" id="PTHR48277:SF1">
    <property type="entry name" value="MITOCHONDRIAL RIBOSOMAL PROTEIN S5"/>
    <property type="match status" value="1"/>
</dbReference>
<evidence type="ECO:0000313" key="13">
    <source>
        <dbReference type="Proteomes" id="UP000189670"/>
    </source>
</evidence>
<dbReference type="Gene3D" id="3.30.160.20">
    <property type="match status" value="1"/>
</dbReference>
<gene>
    <name evidence="12" type="ORF">OMM_13357</name>
</gene>
<dbReference type="HAMAP" id="MF_01307_B">
    <property type="entry name" value="Ribosomal_uS5_B"/>
    <property type="match status" value="1"/>
</dbReference>
<dbReference type="InterPro" id="IPR018192">
    <property type="entry name" value="Ribosomal_uS5_N_CS"/>
</dbReference>
<evidence type="ECO:0000256" key="5">
    <source>
        <dbReference type="ARBA" id="ARBA00022980"/>
    </source>
</evidence>
<protein>
    <recommendedName>
        <fullName evidence="7">Small ribosomal subunit protein uS5</fullName>
    </recommendedName>
    <alternativeName>
        <fullName evidence="8">30S ribosomal protein S5</fullName>
    </alternativeName>
</protein>